<dbReference type="InterPro" id="IPR010359">
    <property type="entry name" value="IrrE_HExxH"/>
</dbReference>
<evidence type="ECO:0000313" key="2">
    <source>
        <dbReference type="EMBL" id="PDQ35988.1"/>
    </source>
</evidence>
<proteinExistence type="predicted"/>
<evidence type="ECO:0000313" key="3">
    <source>
        <dbReference type="Proteomes" id="UP000219994"/>
    </source>
</evidence>
<dbReference type="EMBL" id="NAEP01000023">
    <property type="protein sequence ID" value="PDQ35988.1"/>
    <property type="molecule type" value="Genomic_DNA"/>
</dbReference>
<organism evidence="2 3">
    <name type="scientific">Candidatus Lumbricidiphila eiseniae</name>
    <dbReference type="NCBI Taxonomy" id="1969409"/>
    <lineage>
        <taxon>Bacteria</taxon>
        <taxon>Bacillati</taxon>
        <taxon>Actinomycetota</taxon>
        <taxon>Actinomycetes</taxon>
        <taxon>Micrococcales</taxon>
        <taxon>Microbacteriaceae</taxon>
        <taxon>Candidatus Lumbricidiphila</taxon>
    </lineage>
</organism>
<evidence type="ECO:0000259" key="1">
    <source>
        <dbReference type="Pfam" id="PF06114"/>
    </source>
</evidence>
<dbReference type="Gene3D" id="1.10.10.2910">
    <property type="match status" value="1"/>
</dbReference>
<gene>
    <name evidence="2" type="ORF">B5766_02250</name>
</gene>
<reference evidence="3" key="1">
    <citation type="submission" date="2017-03" db="EMBL/GenBank/DDBJ databases">
        <authorList>
            <person name="Lund M.B."/>
        </authorList>
    </citation>
    <scope>NUCLEOTIDE SEQUENCE [LARGE SCALE GENOMIC DNA]</scope>
</reference>
<accession>A0A2A6FTL0</accession>
<dbReference type="Proteomes" id="UP000219994">
    <property type="component" value="Unassembled WGS sequence"/>
</dbReference>
<comment type="caution">
    <text evidence="2">The sequence shown here is derived from an EMBL/GenBank/DDBJ whole genome shotgun (WGS) entry which is preliminary data.</text>
</comment>
<sequence length="125" mass="14037">MNTPLQEATRLGIPVDITPLPDGILGYYLHADRRIELTTRLTPIEERCVLAHELGHAHFGHTYDSDRAERQADAYAVRLLIDPADFAAAEQLNPEPHAMADELDVTVEYVELYRKLLRLAPPVPA</sequence>
<dbReference type="AlphaFoldDB" id="A0A2A6FTL0"/>
<name>A0A2A6FTL0_9MICO</name>
<protein>
    <recommendedName>
        <fullName evidence="1">IrrE N-terminal-like domain-containing protein</fullName>
    </recommendedName>
</protein>
<feature type="domain" description="IrrE N-terminal-like" evidence="1">
    <location>
        <begin position="9"/>
        <end position="110"/>
    </location>
</feature>
<dbReference type="Pfam" id="PF06114">
    <property type="entry name" value="Peptidase_M78"/>
    <property type="match status" value="1"/>
</dbReference>